<dbReference type="OrthoDB" id="2064505at2"/>
<dbReference type="EMBL" id="CYYA01000022">
    <property type="protein sequence ID" value="CUN22478.1"/>
    <property type="molecule type" value="Genomic_DNA"/>
</dbReference>
<reference evidence="2 4" key="1">
    <citation type="submission" date="2015-09" db="EMBL/GenBank/DDBJ databases">
        <authorList>
            <consortium name="Pathogen Informatics"/>
        </authorList>
    </citation>
    <scope>NUCLEOTIDE SEQUENCE [LARGE SCALE GENOMIC DNA]</scope>
    <source>
        <strain evidence="2 4">2789STDY5608891</strain>
    </source>
</reference>
<dbReference type="Proteomes" id="UP000095492">
    <property type="component" value="Unassembled WGS sequence"/>
</dbReference>
<evidence type="ECO:0000313" key="2">
    <source>
        <dbReference type="EMBL" id="CUN22478.1"/>
    </source>
</evidence>
<sequence length="294" mass="32859">MIDKNLFLETLHEVAEIAATSSEKIKPEEVHRYFEGMELSEEQEKMVYEYLNLPPEAKAARQPECDKAAEEEEPEVETIEVYSDTDSASGIQIGADRGSKDTIEEEEEDALQPKDVEQLSDSVYYKMYLNDVRERGEADEAKMLELYTAVLQGDQSVVNAIVDGWLMRVIHMAGMYDDVPVNMEDLIQEGNMALWMALGALPELGSAPEVDKYLEGQVIAGFEAHIREVTGDTDQVQAVLGKAALLHEARKYLAKENAQDPSIRELSEYTHISPEEIQDILALQKEVGTSDGAN</sequence>
<reference evidence="3 5" key="2">
    <citation type="journal article" date="2019" name="Nat. Med.">
        <title>A library of human gut bacterial isolates paired with longitudinal multiomics data enables mechanistic microbiome research.</title>
        <authorList>
            <person name="Poyet M."/>
            <person name="Groussin M."/>
            <person name="Gibbons S.M."/>
            <person name="Avila-Pacheco J."/>
            <person name="Jiang X."/>
            <person name="Kearney S.M."/>
            <person name="Perrotta A.R."/>
            <person name="Berdy B."/>
            <person name="Zhao S."/>
            <person name="Lieberman T.D."/>
            <person name="Swanson P.K."/>
            <person name="Smith M."/>
            <person name="Roesemann S."/>
            <person name="Alexander J.E."/>
            <person name="Rich S.A."/>
            <person name="Livny J."/>
            <person name="Vlamakis H."/>
            <person name="Clish C."/>
            <person name="Bullock K."/>
            <person name="Deik A."/>
            <person name="Scott J."/>
            <person name="Pierce K.A."/>
            <person name="Xavier R.J."/>
            <person name="Alm E.J."/>
        </authorList>
    </citation>
    <scope>NUCLEOTIDE SEQUENCE [LARGE SCALE GENOMIC DNA]</scope>
    <source>
        <strain evidence="3 5">BIOML-A3</strain>
    </source>
</reference>
<dbReference type="GO" id="GO:0006352">
    <property type="term" value="P:DNA-templated transcription initiation"/>
    <property type="evidence" value="ECO:0007669"/>
    <property type="project" value="InterPro"/>
</dbReference>
<evidence type="ECO:0000256" key="1">
    <source>
        <dbReference type="SAM" id="MobiDB-lite"/>
    </source>
</evidence>
<accession>A0A173V9C6</accession>
<organism evidence="2 4">
    <name type="scientific">Eubacterium ramulus</name>
    <dbReference type="NCBI Taxonomy" id="39490"/>
    <lineage>
        <taxon>Bacteria</taxon>
        <taxon>Bacillati</taxon>
        <taxon>Bacillota</taxon>
        <taxon>Clostridia</taxon>
        <taxon>Eubacteriales</taxon>
        <taxon>Eubacteriaceae</taxon>
        <taxon>Eubacterium</taxon>
    </lineage>
</organism>
<dbReference type="AlphaFoldDB" id="A0A173V9C6"/>
<evidence type="ECO:0000313" key="5">
    <source>
        <dbReference type="Proteomes" id="UP000431304"/>
    </source>
</evidence>
<dbReference type="Proteomes" id="UP000431304">
    <property type="component" value="Unassembled WGS sequence"/>
</dbReference>
<dbReference type="RefSeq" id="WP_022035391.1">
    <property type="nucleotide sequence ID" value="NZ_CBCTYR010000035.1"/>
</dbReference>
<feature type="region of interest" description="Disordered" evidence="1">
    <location>
        <begin position="88"/>
        <end position="110"/>
    </location>
</feature>
<protein>
    <submittedName>
        <fullName evidence="2">RNA polymerase sigma factor RpoS</fullName>
    </submittedName>
</protein>
<dbReference type="SUPFAM" id="SSF88946">
    <property type="entry name" value="Sigma2 domain of RNA polymerase sigma factors"/>
    <property type="match status" value="1"/>
</dbReference>
<name>A0A173V9C6_EUBRA</name>
<dbReference type="EMBL" id="WKRA01000018">
    <property type="protein sequence ID" value="MSD16630.1"/>
    <property type="molecule type" value="Genomic_DNA"/>
</dbReference>
<dbReference type="STRING" id="39490.ERS852448_02553"/>
<dbReference type="Gene3D" id="1.20.120.1810">
    <property type="match status" value="1"/>
</dbReference>
<dbReference type="GO" id="GO:0003700">
    <property type="term" value="F:DNA-binding transcription factor activity"/>
    <property type="evidence" value="ECO:0007669"/>
    <property type="project" value="InterPro"/>
</dbReference>
<evidence type="ECO:0000313" key="4">
    <source>
        <dbReference type="Proteomes" id="UP000095492"/>
    </source>
</evidence>
<dbReference type="InterPro" id="IPR013325">
    <property type="entry name" value="RNA_pol_sigma_r2"/>
</dbReference>
<proteinExistence type="predicted"/>
<dbReference type="GeneID" id="97390160"/>
<evidence type="ECO:0000313" key="3">
    <source>
        <dbReference type="EMBL" id="MSD16630.1"/>
    </source>
</evidence>
<gene>
    <name evidence="2" type="ORF">ERS852448_02553</name>
    <name evidence="3" type="ORF">GKE72_11250</name>
</gene>